<feature type="transmembrane region" description="Helical" evidence="5">
    <location>
        <begin position="101"/>
        <end position="118"/>
    </location>
</feature>
<feature type="transmembrane region" description="Helical" evidence="5">
    <location>
        <begin position="68"/>
        <end position="89"/>
    </location>
</feature>
<dbReference type="InterPro" id="IPR051533">
    <property type="entry name" value="WaaL-like"/>
</dbReference>
<feature type="transmembrane region" description="Helical" evidence="5">
    <location>
        <begin position="130"/>
        <end position="147"/>
    </location>
</feature>
<dbReference type="Pfam" id="PF04932">
    <property type="entry name" value="Wzy_C"/>
    <property type="match status" value="1"/>
</dbReference>
<feature type="domain" description="O-antigen ligase-related" evidence="6">
    <location>
        <begin position="213"/>
        <end position="392"/>
    </location>
</feature>
<feature type="transmembrane region" description="Helical" evidence="5">
    <location>
        <begin position="12"/>
        <end position="35"/>
    </location>
</feature>
<keyword evidence="2 5" id="KW-0812">Transmembrane</keyword>
<evidence type="ECO:0000256" key="5">
    <source>
        <dbReference type="SAM" id="Phobius"/>
    </source>
</evidence>
<keyword evidence="7" id="KW-0436">Ligase</keyword>
<keyword evidence="4 5" id="KW-0472">Membrane</keyword>
<sequence length="461" mass="53201">MERKNSLWNKSILLKLESFPLILSFLILVFSPLLFQLKLSGRIVTLDLLIIPLSTVFYFVRSTNRLKVFYFSLPILLLLIWGGVMYGSIPESGKVFANMELRILLVSFFFVNLFLYSFQSLGREKFTAILKYLLWGTLVIVLGIGAVEKLWGFHFVLENNVFVITEFFPKFRDIPIFIWHNPNNYIAYLLVLVSGLILFDKFLSKKLLLQLLIFLVLFVYSNVAQARYGLLASMIFGAFLLLSNLINIRQERQSFIKWIGVTLGVGIFTFSTVEFIQNNKFSIDAKMVNTSKVKEMTVEQDLSVQYVDISDTEKLKELKDELKLGSDIVRYNLIRNGLDYFVQEPIKGIGPGQYQYKTQQDQGRYFVAEVWASHHYLIDILSEYGLIGIIFILSLVLGFLWIFKKGSWLNRITLITAFLLFVIAGNLPSKFMNMTCSALMLGVIFVYYLSFFSKEDKAIKD</sequence>
<feature type="transmembrane region" description="Helical" evidence="5">
    <location>
        <begin position="207"/>
        <end position="224"/>
    </location>
</feature>
<dbReference type="InterPro" id="IPR007016">
    <property type="entry name" value="O-antigen_ligase-rel_domated"/>
</dbReference>
<dbReference type="STRING" id="477690.SAMN05216474_2284"/>
<keyword evidence="8" id="KW-1185">Reference proteome</keyword>
<feature type="transmembrane region" description="Helical" evidence="5">
    <location>
        <begin position="41"/>
        <end position="61"/>
    </location>
</feature>
<evidence type="ECO:0000256" key="1">
    <source>
        <dbReference type="ARBA" id="ARBA00004141"/>
    </source>
</evidence>
<feature type="transmembrane region" description="Helical" evidence="5">
    <location>
        <begin position="408"/>
        <end position="425"/>
    </location>
</feature>
<organism evidence="7 8">
    <name type="scientific">Lishizhenia tianjinensis</name>
    <dbReference type="NCBI Taxonomy" id="477690"/>
    <lineage>
        <taxon>Bacteria</taxon>
        <taxon>Pseudomonadati</taxon>
        <taxon>Bacteroidota</taxon>
        <taxon>Flavobacteriia</taxon>
        <taxon>Flavobacteriales</taxon>
        <taxon>Crocinitomicaceae</taxon>
        <taxon>Lishizhenia</taxon>
    </lineage>
</organism>
<dbReference type="PANTHER" id="PTHR37422">
    <property type="entry name" value="TEICHURONIC ACID BIOSYNTHESIS PROTEIN TUAE"/>
    <property type="match status" value="1"/>
</dbReference>
<gene>
    <name evidence="7" type="ORF">SAMN05216474_2284</name>
</gene>
<evidence type="ECO:0000313" key="8">
    <source>
        <dbReference type="Proteomes" id="UP000236454"/>
    </source>
</evidence>
<feature type="transmembrane region" description="Helical" evidence="5">
    <location>
        <begin position="230"/>
        <end position="248"/>
    </location>
</feature>
<evidence type="ECO:0000256" key="4">
    <source>
        <dbReference type="ARBA" id="ARBA00023136"/>
    </source>
</evidence>
<comment type="subcellular location">
    <subcellularLocation>
        <location evidence="1">Membrane</location>
        <topology evidence="1">Multi-pass membrane protein</topology>
    </subcellularLocation>
</comment>
<proteinExistence type="predicted"/>
<evidence type="ECO:0000256" key="3">
    <source>
        <dbReference type="ARBA" id="ARBA00022989"/>
    </source>
</evidence>
<dbReference type="GO" id="GO:0016020">
    <property type="term" value="C:membrane"/>
    <property type="evidence" value="ECO:0007669"/>
    <property type="project" value="UniProtKB-SubCell"/>
</dbReference>
<reference evidence="7 8" key="1">
    <citation type="submission" date="2016-10" db="EMBL/GenBank/DDBJ databases">
        <authorList>
            <person name="de Groot N.N."/>
        </authorList>
    </citation>
    <scope>NUCLEOTIDE SEQUENCE [LARGE SCALE GENOMIC DNA]</scope>
    <source>
        <strain evidence="7 8">CGMCC 1.7005</strain>
    </source>
</reference>
<dbReference type="EMBL" id="FPAS01000003">
    <property type="protein sequence ID" value="SFT76749.1"/>
    <property type="molecule type" value="Genomic_DNA"/>
</dbReference>
<feature type="transmembrane region" description="Helical" evidence="5">
    <location>
        <begin position="431"/>
        <end position="451"/>
    </location>
</feature>
<evidence type="ECO:0000259" key="6">
    <source>
        <dbReference type="Pfam" id="PF04932"/>
    </source>
</evidence>
<dbReference type="RefSeq" id="WP_090249675.1">
    <property type="nucleotide sequence ID" value="NZ_FPAS01000003.1"/>
</dbReference>
<feature type="transmembrane region" description="Helical" evidence="5">
    <location>
        <begin position="185"/>
        <end position="200"/>
    </location>
</feature>
<dbReference type="Proteomes" id="UP000236454">
    <property type="component" value="Unassembled WGS sequence"/>
</dbReference>
<feature type="transmembrane region" description="Helical" evidence="5">
    <location>
        <begin position="384"/>
        <end position="403"/>
    </location>
</feature>
<protein>
    <submittedName>
        <fullName evidence="7">O-Antigen ligase</fullName>
    </submittedName>
</protein>
<evidence type="ECO:0000313" key="7">
    <source>
        <dbReference type="EMBL" id="SFT76749.1"/>
    </source>
</evidence>
<dbReference type="GO" id="GO:0016874">
    <property type="term" value="F:ligase activity"/>
    <property type="evidence" value="ECO:0007669"/>
    <property type="project" value="UniProtKB-KW"/>
</dbReference>
<name>A0A1I7AP86_9FLAO</name>
<keyword evidence="3 5" id="KW-1133">Transmembrane helix</keyword>
<dbReference type="PANTHER" id="PTHR37422:SF17">
    <property type="entry name" value="O-ANTIGEN LIGASE"/>
    <property type="match status" value="1"/>
</dbReference>
<accession>A0A1I7AP86</accession>
<dbReference type="AlphaFoldDB" id="A0A1I7AP86"/>
<evidence type="ECO:0000256" key="2">
    <source>
        <dbReference type="ARBA" id="ARBA00022692"/>
    </source>
</evidence>
<feature type="transmembrane region" description="Helical" evidence="5">
    <location>
        <begin position="255"/>
        <end position="276"/>
    </location>
</feature>
<dbReference type="OrthoDB" id="1118890at2"/>